<sequence length="480" mass="53340">MSSHDVLIANDPPSSLVRVAGAFPSSKNIHEFRDHLFNKDNMVTPNKRWDDFHPEIPKYAGIVPDVTKFDTGFFGIHERQSHSLDTLARLIQEKTIEAVYDAGLHPSDLEGTRTGVFIGSCFSESDKSWYFDRMLPQTYAMTGNVGLLFYYNRPTVNDSPQGELFLEAKGSILHNRHSLQQLLYALEHAFRSIRMGEIDMAIVGGVQLCLFPFVTLQFARLGVLSKDGFCKVFDKSGNGYSRSEAVGIIILQKSKVAKRVYARVVHAKTSCDGYKEQGITYPSGKAQMELLNDFYGECNVQKHDLSFMEAHGTGTFVGDPEEGTAIDETMTANRKTPLLIGSVKSNIGHTEPASGICSIIKCIIGMETGYIPPNIHYETPHETIKGLVEGRLKVVTEKMPFEDDRGLVGVNSFGFGGGNCHVLLQVKAKKKVNKGQPKDNLPRLVCISGRTEEAVHSLCDEISQNVLDVEHIRLLHDVFR</sequence>
<reference evidence="3" key="1">
    <citation type="journal article" date="2023" name="Insect Mol. Biol.">
        <title>Genome sequencing provides insights into the evolution of gene families encoding plant cell wall-degrading enzymes in longhorned beetles.</title>
        <authorList>
            <person name="Shin N.R."/>
            <person name="Okamura Y."/>
            <person name="Kirsch R."/>
            <person name="Pauchet Y."/>
        </authorList>
    </citation>
    <scope>NUCLEOTIDE SEQUENCE</scope>
    <source>
        <strain evidence="3">MMC_N1</strain>
    </source>
</reference>
<accession>A0ABQ9JXQ8</accession>
<gene>
    <name evidence="3" type="ORF">NQ317_011294</name>
</gene>
<dbReference type="InterPro" id="IPR050091">
    <property type="entry name" value="PKS_NRPS_Biosynth_Enz"/>
</dbReference>
<organism evidence="3 4">
    <name type="scientific">Molorchus minor</name>
    <dbReference type="NCBI Taxonomy" id="1323400"/>
    <lineage>
        <taxon>Eukaryota</taxon>
        <taxon>Metazoa</taxon>
        <taxon>Ecdysozoa</taxon>
        <taxon>Arthropoda</taxon>
        <taxon>Hexapoda</taxon>
        <taxon>Insecta</taxon>
        <taxon>Pterygota</taxon>
        <taxon>Neoptera</taxon>
        <taxon>Endopterygota</taxon>
        <taxon>Coleoptera</taxon>
        <taxon>Polyphaga</taxon>
        <taxon>Cucujiformia</taxon>
        <taxon>Chrysomeloidea</taxon>
        <taxon>Cerambycidae</taxon>
        <taxon>Lamiinae</taxon>
        <taxon>Monochamini</taxon>
        <taxon>Molorchus</taxon>
    </lineage>
</organism>
<dbReference type="PANTHER" id="PTHR43775:SF23">
    <property type="entry name" value="FATTY ACID SYNTHASE 3"/>
    <property type="match status" value="1"/>
</dbReference>
<feature type="domain" description="Ketosynthase family 3 (KS3)" evidence="2">
    <location>
        <begin position="11"/>
        <end position="426"/>
    </location>
</feature>
<proteinExistence type="inferred from homology"/>
<protein>
    <recommendedName>
        <fullName evidence="2">Ketosynthase family 3 (KS3) domain-containing protein</fullName>
    </recommendedName>
</protein>
<comment type="similarity">
    <text evidence="1">Belongs to the thiolase-like superfamily. Beta-ketoacyl-ACP synthases family.</text>
</comment>
<dbReference type="EMBL" id="JAPWTJ010000142">
    <property type="protein sequence ID" value="KAJ8982148.1"/>
    <property type="molecule type" value="Genomic_DNA"/>
</dbReference>
<dbReference type="Pfam" id="PF02801">
    <property type="entry name" value="Ketoacyl-synt_C"/>
    <property type="match status" value="1"/>
</dbReference>
<dbReference type="InterPro" id="IPR014031">
    <property type="entry name" value="Ketoacyl_synth_C"/>
</dbReference>
<keyword evidence="1" id="KW-0808">Transferase</keyword>
<dbReference type="Pfam" id="PF16197">
    <property type="entry name" value="KAsynt_C_assoc"/>
    <property type="match status" value="1"/>
</dbReference>
<dbReference type="SUPFAM" id="SSF53901">
    <property type="entry name" value="Thiolase-like"/>
    <property type="match status" value="1"/>
</dbReference>
<dbReference type="InterPro" id="IPR020841">
    <property type="entry name" value="PKS_Beta-ketoAc_synthase_dom"/>
</dbReference>
<dbReference type="Gene3D" id="3.30.70.3290">
    <property type="match status" value="1"/>
</dbReference>
<dbReference type="CDD" id="cd00833">
    <property type="entry name" value="PKS"/>
    <property type="match status" value="1"/>
</dbReference>
<dbReference type="Gene3D" id="3.40.47.10">
    <property type="match status" value="1"/>
</dbReference>
<name>A0ABQ9JXQ8_9CUCU</name>
<evidence type="ECO:0000313" key="4">
    <source>
        <dbReference type="Proteomes" id="UP001162164"/>
    </source>
</evidence>
<dbReference type="Pfam" id="PF00109">
    <property type="entry name" value="ketoacyl-synt"/>
    <property type="match status" value="2"/>
</dbReference>
<keyword evidence="4" id="KW-1185">Reference proteome</keyword>
<dbReference type="InterPro" id="IPR032821">
    <property type="entry name" value="PKS_assoc"/>
</dbReference>
<evidence type="ECO:0000313" key="3">
    <source>
        <dbReference type="EMBL" id="KAJ8982148.1"/>
    </source>
</evidence>
<dbReference type="InterPro" id="IPR014030">
    <property type="entry name" value="Ketoacyl_synth_N"/>
</dbReference>
<dbReference type="SMART" id="SM00825">
    <property type="entry name" value="PKS_KS"/>
    <property type="match status" value="1"/>
</dbReference>
<dbReference type="PROSITE" id="PS52004">
    <property type="entry name" value="KS3_2"/>
    <property type="match status" value="1"/>
</dbReference>
<dbReference type="PANTHER" id="PTHR43775">
    <property type="entry name" value="FATTY ACID SYNTHASE"/>
    <property type="match status" value="1"/>
</dbReference>
<evidence type="ECO:0000259" key="2">
    <source>
        <dbReference type="PROSITE" id="PS52004"/>
    </source>
</evidence>
<evidence type="ECO:0000256" key="1">
    <source>
        <dbReference type="RuleBase" id="RU003694"/>
    </source>
</evidence>
<dbReference type="Proteomes" id="UP001162164">
    <property type="component" value="Unassembled WGS sequence"/>
</dbReference>
<comment type="caution">
    <text evidence="3">The sequence shown here is derived from an EMBL/GenBank/DDBJ whole genome shotgun (WGS) entry which is preliminary data.</text>
</comment>
<dbReference type="InterPro" id="IPR016039">
    <property type="entry name" value="Thiolase-like"/>
</dbReference>